<dbReference type="SUPFAM" id="SSF90123">
    <property type="entry name" value="ABC transporter transmembrane region"/>
    <property type="match status" value="1"/>
</dbReference>
<keyword evidence="2" id="KW-0547">Nucleotide-binding</keyword>
<name>A0A182S5M8_9DIPT</name>
<evidence type="ECO:0000313" key="7">
    <source>
        <dbReference type="EnsemblMetazoa" id="AMAM000129-PA"/>
    </source>
</evidence>
<evidence type="ECO:0000256" key="6">
    <source>
        <dbReference type="SAM" id="MobiDB-lite"/>
    </source>
</evidence>
<dbReference type="VEuPathDB" id="VectorBase:AMAM000129"/>
<feature type="region of interest" description="Disordered" evidence="6">
    <location>
        <begin position="319"/>
        <end position="345"/>
    </location>
</feature>
<dbReference type="InterPro" id="IPR050173">
    <property type="entry name" value="ABC_transporter_C-like"/>
</dbReference>
<dbReference type="GO" id="GO:0042626">
    <property type="term" value="F:ATPase-coupled transmembrane transporter activity"/>
    <property type="evidence" value="ECO:0007669"/>
    <property type="project" value="TreeGrafter"/>
</dbReference>
<keyword evidence="4" id="KW-1133">Transmembrane helix</keyword>
<evidence type="ECO:0000256" key="3">
    <source>
        <dbReference type="ARBA" id="ARBA00022840"/>
    </source>
</evidence>
<proteinExistence type="predicted"/>
<dbReference type="AlphaFoldDB" id="A0A182S5M8"/>
<protein>
    <recommendedName>
        <fullName evidence="9">ABC transmembrane type-1 domain-containing protein</fullName>
    </recommendedName>
</protein>
<dbReference type="Gene3D" id="1.20.1560.10">
    <property type="entry name" value="ABC transporter type 1, transmembrane domain"/>
    <property type="match status" value="1"/>
</dbReference>
<keyword evidence="5" id="KW-0472">Membrane</keyword>
<dbReference type="GO" id="GO:0005524">
    <property type="term" value="F:ATP binding"/>
    <property type="evidence" value="ECO:0007669"/>
    <property type="project" value="UniProtKB-KW"/>
</dbReference>
<organism evidence="7 8">
    <name type="scientific">Anopheles maculatus</name>
    <dbReference type="NCBI Taxonomy" id="74869"/>
    <lineage>
        <taxon>Eukaryota</taxon>
        <taxon>Metazoa</taxon>
        <taxon>Ecdysozoa</taxon>
        <taxon>Arthropoda</taxon>
        <taxon>Hexapoda</taxon>
        <taxon>Insecta</taxon>
        <taxon>Pterygota</taxon>
        <taxon>Neoptera</taxon>
        <taxon>Endopterygota</taxon>
        <taxon>Diptera</taxon>
        <taxon>Nematocera</taxon>
        <taxon>Culicoidea</taxon>
        <taxon>Culicidae</taxon>
        <taxon>Anophelinae</taxon>
        <taxon>Anopheles</taxon>
        <taxon>Anopheles maculatus group</taxon>
    </lineage>
</organism>
<evidence type="ECO:0000313" key="8">
    <source>
        <dbReference type="Proteomes" id="UP000075901"/>
    </source>
</evidence>
<dbReference type="PANTHER" id="PTHR24223:SF461">
    <property type="entry name" value="ATP-BINDING CASSETTE SUB-FAMILY C MEMBER SUR"/>
    <property type="match status" value="1"/>
</dbReference>
<feature type="compositionally biased region" description="Polar residues" evidence="6">
    <location>
        <begin position="285"/>
        <end position="294"/>
    </location>
</feature>
<sequence length="389" mass="41536">MEAHGGSCELDGGAWCFVTKSTRASLWRCYVRNGWRMFLLGGLLKLAGDLCALVGPLCISNIVDYIAAQSMVAGVGETSAASLISSNETARWQGPTGFTDFGKSNQSPAATAGDLDENGDGTNGARPVEGLETLALTWASLFANGWIVCVLVLVASLAQGTLSQASTHLMDEEGIRLKNALQGLVYRKTLLLSSSCFHAVEKLPARTDGPAPGPVVDRPQQSKPRRQSVENGERHRRESPSVENNVNRRAAAATELDTEVIEHKTSVANSAPGDGVGSDERRPTPNATPTNVNRVHQFSDRRSNWEGNAAERLICDAQPGEVPATNEPPSAAETASERGRNGPNFAHDAGTITNLMSDDAFNVMSFVKMVHYVWAIPLKLSVAVSLAQL</sequence>
<feature type="compositionally biased region" description="Basic and acidic residues" evidence="6">
    <location>
        <begin position="227"/>
        <end position="240"/>
    </location>
</feature>
<accession>A0A182S5M8</accession>
<dbReference type="Proteomes" id="UP000075901">
    <property type="component" value="Unassembled WGS sequence"/>
</dbReference>
<dbReference type="EnsemblMetazoa" id="AMAM000129-RA">
    <property type="protein sequence ID" value="AMAM000129-PA"/>
    <property type="gene ID" value="AMAM000129"/>
</dbReference>
<feature type="region of interest" description="Disordered" evidence="6">
    <location>
        <begin position="204"/>
        <end position="294"/>
    </location>
</feature>
<evidence type="ECO:0000256" key="4">
    <source>
        <dbReference type="ARBA" id="ARBA00022989"/>
    </source>
</evidence>
<evidence type="ECO:0000256" key="1">
    <source>
        <dbReference type="ARBA" id="ARBA00022692"/>
    </source>
</evidence>
<dbReference type="GO" id="GO:0016020">
    <property type="term" value="C:membrane"/>
    <property type="evidence" value="ECO:0007669"/>
    <property type="project" value="InterPro"/>
</dbReference>
<dbReference type="InterPro" id="IPR036640">
    <property type="entry name" value="ABC1_TM_sf"/>
</dbReference>
<evidence type="ECO:0000256" key="5">
    <source>
        <dbReference type="ARBA" id="ARBA00023136"/>
    </source>
</evidence>
<keyword evidence="8" id="KW-1185">Reference proteome</keyword>
<evidence type="ECO:0000256" key="2">
    <source>
        <dbReference type="ARBA" id="ARBA00022741"/>
    </source>
</evidence>
<evidence type="ECO:0008006" key="9">
    <source>
        <dbReference type="Google" id="ProtNLM"/>
    </source>
</evidence>
<keyword evidence="1" id="KW-0812">Transmembrane</keyword>
<reference evidence="7" key="2">
    <citation type="submission" date="2020-05" db="UniProtKB">
        <authorList>
            <consortium name="EnsemblMetazoa"/>
        </authorList>
    </citation>
    <scope>IDENTIFICATION</scope>
    <source>
        <strain evidence="7">maculatus3</strain>
    </source>
</reference>
<dbReference type="PANTHER" id="PTHR24223">
    <property type="entry name" value="ATP-BINDING CASSETTE SUB-FAMILY C"/>
    <property type="match status" value="1"/>
</dbReference>
<keyword evidence="3" id="KW-0067">ATP-binding</keyword>
<feature type="region of interest" description="Disordered" evidence="6">
    <location>
        <begin position="100"/>
        <end position="124"/>
    </location>
</feature>
<reference evidence="8" key="1">
    <citation type="submission" date="2013-09" db="EMBL/GenBank/DDBJ databases">
        <title>The Genome Sequence of Anopheles maculatus species B.</title>
        <authorList>
            <consortium name="The Broad Institute Genomics Platform"/>
            <person name="Neafsey D.E."/>
            <person name="Besansky N."/>
            <person name="Howell P."/>
            <person name="Walton C."/>
            <person name="Young S.K."/>
            <person name="Zeng Q."/>
            <person name="Gargeya S."/>
            <person name="Fitzgerald M."/>
            <person name="Haas B."/>
            <person name="Abouelleil A."/>
            <person name="Allen A.W."/>
            <person name="Alvarado L."/>
            <person name="Arachchi H.M."/>
            <person name="Berlin A.M."/>
            <person name="Chapman S.B."/>
            <person name="Gainer-Dewar J."/>
            <person name="Goldberg J."/>
            <person name="Griggs A."/>
            <person name="Gujja S."/>
            <person name="Hansen M."/>
            <person name="Howarth C."/>
            <person name="Imamovic A."/>
            <person name="Ireland A."/>
            <person name="Larimer J."/>
            <person name="McCowan C."/>
            <person name="Murphy C."/>
            <person name="Pearson M."/>
            <person name="Poon T.W."/>
            <person name="Priest M."/>
            <person name="Roberts A."/>
            <person name="Saif S."/>
            <person name="Shea T."/>
            <person name="Sisk P."/>
            <person name="Sykes S."/>
            <person name="Wortman J."/>
            <person name="Nusbaum C."/>
            <person name="Birren B."/>
        </authorList>
    </citation>
    <scope>NUCLEOTIDE SEQUENCE [LARGE SCALE GENOMIC DNA]</scope>
    <source>
        <strain evidence="8">maculatus3</strain>
    </source>
</reference>